<dbReference type="STRING" id="1742973.COMA2_20479"/>
<dbReference type="PROSITE" id="PS51257">
    <property type="entry name" value="PROKAR_LIPOPROTEIN"/>
    <property type="match status" value="1"/>
</dbReference>
<dbReference type="EMBL" id="CZPZ01000012">
    <property type="protein sequence ID" value="CUS35853.1"/>
    <property type="molecule type" value="Genomic_DNA"/>
</dbReference>
<evidence type="ECO:0000313" key="2">
    <source>
        <dbReference type="EMBL" id="CUS35853.1"/>
    </source>
</evidence>
<evidence type="ECO:0008006" key="4">
    <source>
        <dbReference type="Google" id="ProtNLM"/>
    </source>
</evidence>
<dbReference type="Proteomes" id="UP000198736">
    <property type="component" value="Unassembled WGS sequence"/>
</dbReference>
<proteinExistence type="predicted"/>
<protein>
    <recommendedName>
        <fullName evidence="4">Lipoprotein</fullName>
    </recommendedName>
</protein>
<sequence>MKRFCRTSFCISIAGCVVLMYVALVVMTVGCTLAHADRVQAHHHHGEEQSSPQSAYCAWACQATSDVVAVAQPPVAVSRPIVEQQISVPDTHFLSSASPTRHPRAPPSAVFLSRG</sequence>
<dbReference type="AlphaFoldDB" id="A0A0S4LGT4"/>
<gene>
    <name evidence="2" type="ORF">COMA2_20479</name>
</gene>
<evidence type="ECO:0000256" key="1">
    <source>
        <dbReference type="SAM" id="MobiDB-lite"/>
    </source>
</evidence>
<reference evidence="3" key="1">
    <citation type="submission" date="2015-10" db="EMBL/GenBank/DDBJ databases">
        <authorList>
            <person name="Luecker S."/>
            <person name="Luecker S."/>
        </authorList>
    </citation>
    <scope>NUCLEOTIDE SEQUENCE [LARGE SCALE GENOMIC DNA]</scope>
</reference>
<name>A0A0S4LGT4_9BACT</name>
<feature type="region of interest" description="Disordered" evidence="1">
    <location>
        <begin position="93"/>
        <end position="115"/>
    </location>
</feature>
<organism evidence="2 3">
    <name type="scientific">Candidatus Nitrospira nitrificans</name>
    <dbReference type="NCBI Taxonomy" id="1742973"/>
    <lineage>
        <taxon>Bacteria</taxon>
        <taxon>Pseudomonadati</taxon>
        <taxon>Nitrospirota</taxon>
        <taxon>Nitrospiria</taxon>
        <taxon>Nitrospirales</taxon>
        <taxon>Nitrospiraceae</taxon>
        <taxon>Nitrospira</taxon>
    </lineage>
</organism>
<dbReference type="RefSeq" id="WP_090897286.1">
    <property type="nucleotide sequence ID" value="NZ_CZPZ01000012.1"/>
</dbReference>
<accession>A0A0S4LGT4</accession>
<dbReference type="OrthoDB" id="9830558at2"/>
<keyword evidence="3" id="KW-1185">Reference proteome</keyword>
<evidence type="ECO:0000313" key="3">
    <source>
        <dbReference type="Proteomes" id="UP000198736"/>
    </source>
</evidence>